<dbReference type="KEGG" id="abs:AZOBR_p130028"/>
<dbReference type="EMBL" id="HE577328">
    <property type="protein sequence ID" value="CCC99840.1"/>
    <property type="molecule type" value="Genomic_DNA"/>
</dbReference>
<name>A0A9P1NNL1_9PROT</name>
<dbReference type="PROSITE" id="PS00356">
    <property type="entry name" value="HTH_LACI_1"/>
    <property type="match status" value="1"/>
</dbReference>
<evidence type="ECO:0000256" key="3">
    <source>
        <dbReference type="ARBA" id="ARBA00023125"/>
    </source>
</evidence>
<dbReference type="AlphaFoldDB" id="A0A9P1NNL1"/>
<evidence type="ECO:0000313" key="6">
    <source>
        <dbReference type="EMBL" id="CCC99840.1"/>
    </source>
</evidence>
<dbReference type="InterPro" id="IPR028082">
    <property type="entry name" value="Peripla_BP_I"/>
</dbReference>
<sequence length="160" mass="16492">MTILDERGGPARITLTEVAHHAGVSRSTVSLVLRGSPLVAAETRERVQAAIAALGYVYNRGAATLRAARTDTVGLLVCEINNSFYGELTAGVDDVLGEQGVVAFLANTAESGELLVDDAEWTARSLADAPADAGVGCGRELFGVFRRAVGSAEAGASVFG</sequence>
<keyword evidence="1" id="KW-0678">Repressor</keyword>
<evidence type="ECO:0000313" key="7">
    <source>
        <dbReference type="Proteomes" id="UP000007319"/>
    </source>
</evidence>
<keyword evidence="7" id="KW-1185">Reference proteome</keyword>
<keyword evidence="2" id="KW-0805">Transcription regulation</keyword>
<protein>
    <submittedName>
        <fullName evidence="6">Transcriptional regulator, LacI family</fullName>
    </submittedName>
</protein>
<dbReference type="GO" id="GO:0003700">
    <property type="term" value="F:DNA-binding transcription factor activity"/>
    <property type="evidence" value="ECO:0007669"/>
    <property type="project" value="TreeGrafter"/>
</dbReference>
<geneLocation type="plasmid" evidence="6 7">
    <name>AZOBR_p1</name>
</geneLocation>
<dbReference type="PROSITE" id="PS50932">
    <property type="entry name" value="HTH_LACI_2"/>
    <property type="match status" value="1"/>
</dbReference>
<feature type="domain" description="HTH lacI-type" evidence="5">
    <location>
        <begin position="13"/>
        <end position="67"/>
    </location>
</feature>
<dbReference type="Gene3D" id="1.10.260.40">
    <property type="entry name" value="lambda repressor-like DNA-binding domains"/>
    <property type="match status" value="1"/>
</dbReference>
<dbReference type="GO" id="GO:0000976">
    <property type="term" value="F:transcription cis-regulatory region binding"/>
    <property type="evidence" value="ECO:0007669"/>
    <property type="project" value="TreeGrafter"/>
</dbReference>
<dbReference type="RefSeq" id="WP_014197343.1">
    <property type="nucleotide sequence ID" value="NC_016594.1"/>
</dbReference>
<evidence type="ECO:0000256" key="4">
    <source>
        <dbReference type="ARBA" id="ARBA00023163"/>
    </source>
</evidence>
<dbReference type="SMART" id="SM00354">
    <property type="entry name" value="HTH_LACI"/>
    <property type="match status" value="1"/>
</dbReference>
<dbReference type="InterPro" id="IPR010982">
    <property type="entry name" value="Lambda_DNA-bd_dom_sf"/>
</dbReference>
<dbReference type="SUPFAM" id="SSF47413">
    <property type="entry name" value="lambda repressor-like DNA-binding domains"/>
    <property type="match status" value="1"/>
</dbReference>
<dbReference type="SUPFAM" id="SSF53822">
    <property type="entry name" value="Periplasmic binding protein-like I"/>
    <property type="match status" value="1"/>
</dbReference>
<dbReference type="Pfam" id="PF00356">
    <property type="entry name" value="LacI"/>
    <property type="match status" value="1"/>
</dbReference>
<reference evidence="6 7" key="1">
    <citation type="journal article" date="2011" name="PLoS Genet.">
        <title>Azospirillum genomes reveal transition of bacteria from aquatic to terrestrial environments.</title>
        <authorList>
            <person name="Wisniewski-Dye F."/>
            <person name="Borziak K."/>
            <person name="Khalsa-Moyers G."/>
            <person name="Alexandre G."/>
            <person name="Sukharnikov L.O."/>
            <person name="Wuichet K."/>
            <person name="Hurst G.B."/>
            <person name="McDonald W.H."/>
            <person name="Robertson J.S."/>
            <person name="Barbe V."/>
            <person name="Calteau A."/>
            <person name="Rouy Z."/>
            <person name="Mangenot S."/>
            <person name="Prigent-Combaret C."/>
            <person name="Normand P."/>
            <person name="Boyer M."/>
            <person name="Siguier P."/>
            <person name="Dessaux Y."/>
            <person name="Elmerich C."/>
            <person name="Condemine G."/>
            <person name="Krishnen G."/>
            <person name="Kennedy I."/>
            <person name="Paterson A.H."/>
            <person name="Gonzalez V."/>
            <person name="Mavingui P."/>
            <person name="Zhulin I.B."/>
        </authorList>
    </citation>
    <scope>NUCLEOTIDE SEQUENCE [LARGE SCALE GENOMIC DNA]</scope>
    <source>
        <strain evidence="6 7">Sp245</strain>
    </source>
</reference>
<proteinExistence type="predicted"/>
<dbReference type="Proteomes" id="UP000007319">
    <property type="component" value="Plasmid AZOBR_p1"/>
</dbReference>
<evidence type="ECO:0000256" key="1">
    <source>
        <dbReference type="ARBA" id="ARBA00022491"/>
    </source>
</evidence>
<dbReference type="PANTHER" id="PTHR30146">
    <property type="entry name" value="LACI-RELATED TRANSCRIPTIONAL REPRESSOR"/>
    <property type="match status" value="1"/>
</dbReference>
<evidence type="ECO:0000259" key="5">
    <source>
        <dbReference type="PROSITE" id="PS50932"/>
    </source>
</evidence>
<organism evidence="6 7">
    <name type="scientific">Azospirillum baldaniorum</name>
    <dbReference type="NCBI Taxonomy" id="1064539"/>
    <lineage>
        <taxon>Bacteria</taxon>
        <taxon>Pseudomonadati</taxon>
        <taxon>Pseudomonadota</taxon>
        <taxon>Alphaproteobacteria</taxon>
        <taxon>Rhodospirillales</taxon>
        <taxon>Azospirillaceae</taxon>
        <taxon>Azospirillum</taxon>
    </lineage>
</organism>
<dbReference type="Gene3D" id="3.40.50.2300">
    <property type="match status" value="1"/>
</dbReference>
<gene>
    <name evidence="6" type="ORF">AZOBR_p130028</name>
</gene>
<keyword evidence="3" id="KW-0238">DNA-binding</keyword>
<dbReference type="InterPro" id="IPR000843">
    <property type="entry name" value="HTH_LacI"/>
</dbReference>
<dbReference type="PANTHER" id="PTHR30146:SF148">
    <property type="entry name" value="HTH-TYPE TRANSCRIPTIONAL REPRESSOR PURR-RELATED"/>
    <property type="match status" value="1"/>
</dbReference>
<dbReference type="CDD" id="cd01392">
    <property type="entry name" value="HTH_LacI"/>
    <property type="match status" value="1"/>
</dbReference>
<keyword evidence="4" id="KW-0804">Transcription</keyword>
<keyword evidence="6" id="KW-0614">Plasmid</keyword>
<accession>A0A9P1NNL1</accession>
<evidence type="ECO:0000256" key="2">
    <source>
        <dbReference type="ARBA" id="ARBA00023015"/>
    </source>
</evidence>